<dbReference type="InterPro" id="IPR054267">
    <property type="entry name" value="DUF6998"/>
</dbReference>
<dbReference type="Pfam" id="PF22522">
    <property type="entry name" value="DUF6998"/>
    <property type="match status" value="1"/>
</dbReference>
<accession>A0A3B0YQ33</accession>
<dbReference type="AlphaFoldDB" id="A0A3B0YQ33"/>
<proteinExistence type="predicted"/>
<sequence>MAVYSKSKLIAEARRLAAEFRRTTGKPLPGVSGEIAEHDAAERLNLELCEDRSQGYDAIGRGHRQDKRIQIKARVIFDEEKSGQRVGQLKLEKDWDSVVLVIMDENYAAVEIYEAERADIMDIMGEAASSSRKKRGAMSVARFKIIAHLVWTPEEGEIEDEIWDNRSGV</sequence>
<evidence type="ECO:0000259" key="1">
    <source>
        <dbReference type="Pfam" id="PF22522"/>
    </source>
</evidence>
<feature type="domain" description="DUF6998" evidence="1">
    <location>
        <begin position="32"/>
        <end position="147"/>
    </location>
</feature>
<evidence type="ECO:0000313" key="2">
    <source>
        <dbReference type="EMBL" id="VAW76439.1"/>
    </source>
</evidence>
<dbReference type="EMBL" id="UOFK01000096">
    <property type="protein sequence ID" value="VAW76439.1"/>
    <property type="molecule type" value="Genomic_DNA"/>
</dbReference>
<organism evidence="2">
    <name type="scientific">hydrothermal vent metagenome</name>
    <dbReference type="NCBI Taxonomy" id="652676"/>
    <lineage>
        <taxon>unclassified sequences</taxon>
        <taxon>metagenomes</taxon>
        <taxon>ecological metagenomes</taxon>
    </lineage>
</organism>
<gene>
    <name evidence="2" type="ORF">MNBD_GAMMA13-1019</name>
</gene>
<protein>
    <recommendedName>
        <fullName evidence="1">DUF6998 domain-containing protein</fullName>
    </recommendedName>
</protein>
<reference evidence="2" key="1">
    <citation type="submission" date="2018-06" db="EMBL/GenBank/DDBJ databases">
        <authorList>
            <person name="Zhirakovskaya E."/>
        </authorList>
    </citation>
    <scope>NUCLEOTIDE SEQUENCE</scope>
</reference>
<name>A0A3B0YQ33_9ZZZZ</name>